<gene>
    <name evidence="8" type="primary">LOC111125221</name>
</gene>
<feature type="transmembrane region" description="Helical" evidence="4">
    <location>
        <begin position="304"/>
        <end position="328"/>
    </location>
</feature>
<dbReference type="InterPro" id="IPR000859">
    <property type="entry name" value="CUB_dom"/>
</dbReference>
<organism evidence="7 8">
    <name type="scientific">Crassostrea virginica</name>
    <name type="common">Eastern oyster</name>
    <dbReference type="NCBI Taxonomy" id="6565"/>
    <lineage>
        <taxon>Eukaryota</taxon>
        <taxon>Metazoa</taxon>
        <taxon>Spiralia</taxon>
        <taxon>Lophotrochozoa</taxon>
        <taxon>Mollusca</taxon>
        <taxon>Bivalvia</taxon>
        <taxon>Autobranchia</taxon>
        <taxon>Pteriomorphia</taxon>
        <taxon>Ostreida</taxon>
        <taxon>Ostreoidea</taxon>
        <taxon>Ostreidae</taxon>
        <taxon>Crassostrea</taxon>
    </lineage>
</organism>
<protein>
    <submittedName>
        <fullName evidence="8">Embryonic protein UVS.2-like</fullName>
    </submittedName>
</protein>
<dbReference type="InterPro" id="IPR035914">
    <property type="entry name" value="Sperma_CUB_dom_sf"/>
</dbReference>
<evidence type="ECO:0000313" key="7">
    <source>
        <dbReference type="Proteomes" id="UP000694844"/>
    </source>
</evidence>
<evidence type="ECO:0000256" key="1">
    <source>
        <dbReference type="ARBA" id="ARBA00022737"/>
    </source>
</evidence>
<name>A0A8B8D8Q5_CRAVI</name>
<keyword evidence="1" id="KW-0677">Repeat</keyword>
<dbReference type="Pfam" id="PF00431">
    <property type="entry name" value="CUB"/>
    <property type="match status" value="1"/>
</dbReference>
<dbReference type="CDD" id="cd00041">
    <property type="entry name" value="CUB"/>
    <property type="match status" value="2"/>
</dbReference>
<sequence>MGFWAVCFLIIWMNYISGAMCQCDGNTLTLSVPSYDTVEITYPGDSAEFYGRNLNCKWLLATDPGLVFIIKLVSLVHCGDILRIHDGSSTGDSELATVCTFLTTAITEPLYITTSNQMLIYFNTDDTTNGNEEGFTFTILSGKETSYETEACNSNTKTLTATTEKQVLTSPSFPEEYPSNTNCKWKITASSELASLRISLRFLDLNPSCNYFILIDNGQDERRLCDEKVFEPINLTSDSSFLINFHSNTESPHGKGFLLLYDGVEMRTTTTGELTTTTTTTTTTATVLPTASWRKPKIDVTFEALAVLAVFSFFVLVVGVAAPTVLYFSTRQAPALSPPPSPQTVGPPALYYQYFPGAVYQKKLNSSSKDESTFVSKKYFIV</sequence>
<proteinExistence type="predicted"/>
<evidence type="ECO:0000256" key="5">
    <source>
        <dbReference type="SAM" id="SignalP"/>
    </source>
</evidence>
<dbReference type="RefSeq" id="XP_022324492.1">
    <property type="nucleotide sequence ID" value="XM_022468784.1"/>
</dbReference>
<dbReference type="SMART" id="SM00042">
    <property type="entry name" value="CUB"/>
    <property type="match status" value="2"/>
</dbReference>
<evidence type="ECO:0000256" key="3">
    <source>
        <dbReference type="PROSITE-ProRule" id="PRU00059"/>
    </source>
</evidence>
<feature type="signal peptide" evidence="5">
    <location>
        <begin position="1"/>
        <end position="21"/>
    </location>
</feature>
<keyword evidence="5" id="KW-0732">Signal</keyword>
<evidence type="ECO:0000259" key="6">
    <source>
        <dbReference type="PROSITE" id="PS01180"/>
    </source>
</evidence>
<accession>A0A8B8D8Q5</accession>
<evidence type="ECO:0000256" key="2">
    <source>
        <dbReference type="ARBA" id="ARBA00023157"/>
    </source>
</evidence>
<dbReference type="AlphaFoldDB" id="A0A8B8D8Q5"/>
<feature type="domain" description="CUB" evidence="6">
    <location>
        <begin position="23"/>
        <end position="142"/>
    </location>
</feature>
<dbReference type="GeneID" id="111125221"/>
<keyword evidence="2" id="KW-1015">Disulfide bond</keyword>
<keyword evidence="4" id="KW-1133">Transmembrane helix</keyword>
<evidence type="ECO:0000313" key="8">
    <source>
        <dbReference type="RefSeq" id="XP_022324492.1"/>
    </source>
</evidence>
<evidence type="ECO:0000256" key="4">
    <source>
        <dbReference type="SAM" id="Phobius"/>
    </source>
</evidence>
<comment type="caution">
    <text evidence="3">Lacks conserved residue(s) required for the propagation of feature annotation.</text>
</comment>
<dbReference type="Proteomes" id="UP000694844">
    <property type="component" value="Chromosome 3"/>
</dbReference>
<dbReference type="OrthoDB" id="6097916at2759"/>
<feature type="domain" description="CUB" evidence="6">
    <location>
        <begin position="152"/>
        <end position="264"/>
    </location>
</feature>
<dbReference type="Gene3D" id="2.60.120.290">
    <property type="entry name" value="Spermadhesin, CUB domain"/>
    <property type="match status" value="2"/>
</dbReference>
<dbReference type="PROSITE" id="PS01180">
    <property type="entry name" value="CUB"/>
    <property type="match status" value="2"/>
</dbReference>
<reference evidence="8" key="1">
    <citation type="submission" date="2025-08" db="UniProtKB">
        <authorList>
            <consortium name="RefSeq"/>
        </authorList>
    </citation>
    <scope>IDENTIFICATION</scope>
    <source>
        <tissue evidence="8">Whole sample</tissue>
    </source>
</reference>
<dbReference type="SUPFAM" id="SSF49854">
    <property type="entry name" value="Spermadhesin, CUB domain"/>
    <property type="match status" value="2"/>
</dbReference>
<dbReference type="KEGG" id="cvn:111125221"/>
<keyword evidence="7" id="KW-1185">Reference proteome</keyword>
<feature type="chain" id="PRO_5034663696" evidence="5">
    <location>
        <begin position="22"/>
        <end position="382"/>
    </location>
</feature>
<keyword evidence="4" id="KW-0812">Transmembrane</keyword>
<keyword evidence="4" id="KW-0472">Membrane</keyword>
<dbReference type="PANTHER" id="PTHR24251">
    <property type="entry name" value="OVOCHYMASE-RELATED"/>
    <property type="match status" value="1"/>
</dbReference>